<keyword evidence="2" id="KW-1185">Reference proteome</keyword>
<comment type="caution">
    <text evidence="1">The sequence shown here is derived from an EMBL/GenBank/DDBJ whole genome shotgun (WGS) entry which is preliminary data.</text>
</comment>
<evidence type="ECO:0000313" key="2">
    <source>
        <dbReference type="Proteomes" id="UP000289411"/>
    </source>
</evidence>
<reference evidence="1 2" key="2">
    <citation type="submission" date="2019-02" db="EMBL/GenBank/DDBJ databases">
        <title>'Lichenibacterium ramalinii' gen. nov. sp. nov., 'Lichenibacterium minor' gen. nov. sp. nov.</title>
        <authorList>
            <person name="Pankratov T."/>
        </authorList>
    </citation>
    <scope>NUCLEOTIDE SEQUENCE [LARGE SCALE GENOMIC DNA]</scope>
    <source>
        <strain evidence="1 2">RmlP001</strain>
    </source>
</reference>
<dbReference type="AlphaFoldDB" id="A0A4Q2R7G5"/>
<accession>A0A4Q2R7G5</accession>
<dbReference type="Proteomes" id="UP000289411">
    <property type="component" value="Unassembled WGS sequence"/>
</dbReference>
<reference evidence="1 2" key="1">
    <citation type="submission" date="2018-09" db="EMBL/GenBank/DDBJ databases">
        <authorList>
            <person name="Grouzdev D.S."/>
            <person name="Krutkina M.S."/>
        </authorList>
    </citation>
    <scope>NUCLEOTIDE SEQUENCE [LARGE SCALE GENOMIC DNA]</scope>
    <source>
        <strain evidence="1 2">RmlP001</strain>
    </source>
</reference>
<dbReference type="RefSeq" id="WP_129220920.1">
    <property type="nucleotide sequence ID" value="NZ_QYBC01000018.1"/>
</dbReference>
<gene>
    <name evidence="1" type="ORF">D3272_19640</name>
</gene>
<sequence length="83" mass="8819">MLDETKVGRPPVELVGGEDAVLTALRRLSALEDRGVTAFEVAEALGTDSGRVRAELGSLLRKALVRCEGLVGDPGVACWRPVF</sequence>
<name>A0A4Q2R7G5_9HYPH</name>
<evidence type="ECO:0000313" key="1">
    <source>
        <dbReference type="EMBL" id="RYB02622.1"/>
    </source>
</evidence>
<protein>
    <submittedName>
        <fullName evidence="1">Uncharacterized protein</fullName>
    </submittedName>
</protein>
<dbReference type="EMBL" id="QYBC01000018">
    <property type="protein sequence ID" value="RYB02622.1"/>
    <property type="molecule type" value="Genomic_DNA"/>
</dbReference>
<proteinExistence type="predicted"/>
<organism evidence="1 2">
    <name type="scientific">Lichenibacterium ramalinae</name>
    <dbReference type="NCBI Taxonomy" id="2316527"/>
    <lineage>
        <taxon>Bacteria</taxon>
        <taxon>Pseudomonadati</taxon>
        <taxon>Pseudomonadota</taxon>
        <taxon>Alphaproteobacteria</taxon>
        <taxon>Hyphomicrobiales</taxon>
        <taxon>Lichenihabitantaceae</taxon>
        <taxon>Lichenibacterium</taxon>
    </lineage>
</organism>